<keyword evidence="1" id="KW-0812">Transmembrane</keyword>
<proteinExistence type="predicted"/>
<accession>A0ABY7LKU9</accession>
<evidence type="ECO:0008006" key="4">
    <source>
        <dbReference type="Google" id="ProtNLM"/>
    </source>
</evidence>
<feature type="transmembrane region" description="Helical" evidence="1">
    <location>
        <begin position="34"/>
        <end position="52"/>
    </location>
</feature>
<protein>
    <recommendedName>
        <fullName evidence="4">DUF5668 domain-containing protein</fullName>
    </recommendedName>
</protein>
<evidence type="ECO:0000256" key="1">
    <source>
        <dbReference type="SAM" id="Phobius"/>
    </source>
</evidence>
<reference evidence="2 3" key="1">
    <citation type="submission" date="2022-12" db="EMBL/GenBank/DDBJ databases">
        <title>Hymenobacter canadensis sp. nov. isolated from lake water of the Cambridge Bay, Canada.</title>
        <authorList>
            <person name="Kim W.H."/>
            <person name="Lee Y.M."/>
        </authorList>
    </citation>
    <scope>NUCLEOTIDE SEQUENCE [LARGE SCALE GENOMIC DNA]</scope>
    <source>
        <strain evidence="2 3">PAMC 29467</strain>
    </source>
</reference>
<evidence type="ECO:0000313" key="2">
    <source>
        <dbReference type="EMBL" id="WBA41076.1"/>
    </source>
</evidence>
<keyword evidence="3" id="KW-1185">Reference proteome</keyword>
<organism evidence="2 3">
    <name type="scientific">Hymenobacter canadensis</name>
    <dbReference type="NCBI Taxonomy" id="2999067"/>
    <lineage>
        <taxon>Bacteria</taxon>
        <taxon>Pseudomonadati</taxon>
        <taxon>Bacteroidota</taxon>
        <taxon>Cytophagia</taxon>
        <taxon>Cytophagales</taxon>
        <taxon>Hymenobacteraceae</taxon>
        <taxon>Hymenobacter</taxon>
    </lineage>
</organism>
<keyword evidence="1" id="KW-1133">Transmembrane helix</keyword>
<sequence>MNFNGKRFLLAFVGLLLFITLIEIGPALLRGEAITDYYFPIWVMPLAAGLAMQPQQKPKKR</sequence>
<dbReference type="Proteomes" id="UP001211005">
    <property type="component" value="Chromosome"/>
</dbReference>
<name>A0ABY7LKU9_9BACT</name>
<dbReference type="EMBL" id="CP114767">
    <property type="protein sequence ID" value="WBA41076.1"/>
    <property type="molecule type" value="Genomic_DNA"/>
</dbReference>
<evidence type="ECO:0000313" key="3">
    <source>
        <dbReference type="Proteomes" id="UP001211005"/>
    </source>
</evidence>
<keyword evidence="1" id="KW-0472">Membrane</keyword>
<gene>
    <name evidence="2" type="ORF">O3303_14765</name>
</gene>
<dbReference type="RefSeq" id="WP_269559159.1">
    <property type="nucleotide sequence ID" value="NZ_CP114767.1"/>
</dbReference>